<feature type="region of interest" description="Disordered" evidence="1">
    <location>
        <begin position="19"/>
        <end position="108"/>
    </location>
</feature>
<feature type="compositionally biased region" description="Basic and acidic residues" evidence="1">
    <location>
        <begin position="70"/>
        <end position="79"/>
    </location>
</feature>
<reference evidence="2" key="1">
    <citation type="submission" date="2023-04" db="EMBL/GenBank/DDBJ databases">
        <authorList>
            <person name="Vijverberg K."/>
            <person name="Xiong W."/>
            <person name="Schranz E."/>
        </authorList>
    </citation>
    <scope>NUCLEOTIDE SEQUENCE</scope>
</reference>
<proteinExistence type="predicted"/>
<evidence type="ECO:0000313" key="2">
    <source>
        <dbReference type="EMBL" id="CAI9279755.1"/>
    </source>
</evidence>
<dbReference type="EMBL" id="OX465080">
    <property type="protein sequence ID" value="CAI9279755.1"/>
    <property type="molecule type" value="Genomic_DNA"/>
</dbReference>
<evidence type="ECO:0000256" key="1">
    <source>
        <dbReference type="SAM" id="MobiDB-lite"/>
    </source>
</evidence>
<evidence type="ECO:0000313" key="3">
    <source>
        <dbReference type="Proteomes" id="UP001177003"/>
    </source>
</evidence>
<sequence length="160" mass="17954">MLRASTPENIRFIIIDIQQSPTRPTPPVPKTPAQTMTKRIRSENETPEASDSACPVVRTLTFAPPEDGDHDGQTAKPARDNAGNACHGTKHFQLHQPNKTKHDERSSDEMPYRHVVVTKTFINDLDKDTVIMLDIFQAMQENMASATEVCKKIIKDHQVP</sequence>
<organism evidence="2 3">
    <name type="scientific">Lactuca saligna</name>
    <name type="common">Willowleaf lettuce</name>
    <dbReference type="NCBI Taxonomy" id="75948"/>
    <lineage>
        <taxon>Eukaryota</taxon>
        <taxon>Viridiplantae</taxon>
        <taxon>Streptophyta</taxon>
        <taxon>Embryophyta</taxon>
        <taxon>Tracheophyta</taxon>
        <taxon>Spermatophyta</taxon>
        <taxon>Magnoliopsida</taxon>
        <taxon>eudicotyledons</taxon>
        <taxon>Gunneridae</taxon>
        <taxon>Pentapetalae</taxon>
        <taxon>asterids</taxon>
        <taxon>campanulids</taxon>
        <taxon>Asterales</taxon>
        <taxon>Asteraceae</taxon>
        <taxon>Cichorioideae</taxon>
        <taxon>Cichorieae</taxon>
        <taxon>Lactucinae</taxon>
        <taxon>Lactuca</taxon>
    </lineage>
</organism>
<accession>A0AA35YT45</accession>
<dbReference type="AlphaFoldDB" id="A0AA35YT45"/>
<keyword evidence="3" id="KW-1185">Reference proteome</keyword>
<name>A0AA35YT45_LACSI</name>
<protein>
    <submittedName>
        <fullName evidence="2">Uncharacterized protein</fullName>
    </submittedName>
</protein>
<dbReference type="Proteomes" id="UP001177003">
    <property type="component" value="Chromosome 4"/>
</dbReference>
<gene>
    <name evidence="2" type="ORF">LSALG_LOCUS19533</name>
</gene>